<feature type="transmembrane region" description="Helical" evidence="1">
    <location>
        <begin position="31"/>
        <end position="50"/>
    </location>
</feature>
<evidence type="ECO:0000313" key="2">
    <source>
        <dbReference type="EMBL" id="AFZ66952.1"/>
    </source>
</evidence>
<reference evidence="3" key="1">
    <citation type="submission" date="2012-03" db="EMBL/GenBank/DDBJ databases">
        <title>Complete sequence of chromosome of Deinococcus peraridilitoris DSM 19664.</title>
        <authorList>
            <person name="Lucas S."/>
            <person name="Copeland A."/>
            <person name="Lapidus A."/>
            <person name="Glavina del Rio T."/>
            <person name="Dalin E."/>
            <person name="Tice H."/>
            <person name="Bruce D."/>
            <person name="Goodwin L."/>
            <person name="Pitluck S."/>
            <person name="Peters L."/>
            <person name="Mikhailova N."/>
            <person name="Lu M."/>
            <person name="Kyrpides N."/>
            <person name="Mavromatis K."/>
            <person name="Ivanova N."/>
            <person name="Brettin T."/>
            <person name="Detter J.C."/>
            <person name="Han C."/>
            <person name="Larimer F."/>
            <person name="Land M."/>
            <person name="Hauser L."/>
            <person name="Markowitz V."/>
            <person name="Cheng J.-F."/>
            <person name="Hugenholtz P."/>
            <person name="Woyke T."/>
            <person name="Wu D."/>
            <person name="Pukall R."/>
            <person name="Steenblock K."/>
            <person name="Brambilla E."/>
            <person name="Klenk H.-P."/>
            <person name="Eisen J.A."/>
        </authorList>
    </citation>
    <scope>NUCLEOTIDE SEQUENCE [LARGE SCALE GENOMIC DNA]</scope>
    <source>
        <strain evidence="3">DSM 19664 / LMG 22246 / CIP 109416 / KR-200</strain>
    </source>
</reference>
<name>L0A188_DEIPD</name>
<dbReference type="PATRIC" id="fig|937777.3.peg.1417"/>
<keyword evidence="1" id="KW-0812">Transmembrane</keyword>
<dbReference type="KEGG" id="dpd:Deipe_1411"/>
<dbReference type="Proteomes" id="UP000010467">
    <property type="component" value="Chromosome"/>
</dbReference>
<dbReference type="HOGENOM" id="CLU_2435933_0_0_0"/>
<evidence type="ECO:0000256" key="1">
    <source>
        <dbReference type="SAM" id="Phobius"/>
    </source>
</evidence>
<gene>
    <name evidence="2" type="ordered locus">Deipe_1411</name>
</gene>
<sequence length="90" mass="10065">MDCLLAWSSCERKRVRGAYTGAMRRLSANKVLQLSIIAALLCLVIGVWVFVATRSWWTVLPLALAFWFALDAGRARGWQDPENPDSPRSG</sequence>
<keyword evidence="3" id="KW-1185">Reference proteome</keyword>
<keyword evidence="1" id="KW-1133">Transmembrane helix</keyword>
<dbReference type="STRING" id="937777.Deipe_1411"/>
<proteinExistence type="predicted"/>
<keyword evidence="1" id="KW-0472">Membrane</keyword>
<evidence type="ECO:0000313" key="3">
    <source>
        <dbReference type="Proteomes" id="UP000010467"/>
    </source>
</evidence>
<dbReference type="AlphaFoldDB" id="L0A188"/>
<organism evidence="2 3">
    <name type="scientific">Deinococcus peraridilitoris (strain DSM 19664 / LMG 22246 / CIP 109416 / KR-200)</name>
    <dbReference type="NCBI Taxonomy" id="937777"/>
    <lineage>
        <taxon>Bacteria</taxon>
        <taxon>Thermotogati</taxon>
        <taxon>Deinococcota</taxon>
        <taxon>Deinococci</taxon>
        <taxon>Deinococcales</taxon>
        <taxon>Deinococcaceae</taxon>
        <taxon>Deinococcus</taxon>
    </lineage>
</organism>
<dbReference type="EMBL" id="CP003382">
    <property type="protein sequence ID" value="AFZ66952.1"/>
    <property type="molecule type" value="Genomic_DNA"/>
</dbReference>
<accession>L0A188</accession>
<protein>
    <submittedName>
        <fullName evidence="2">Uncharacterized protein</fullName>
    </submittedName>
</protein>